<reference evidence="2 3" key="1">
    <citation type="submission" date="2021-04" db="EMBL/GenBank/DDBJ databases">
        <authorList>
            <person name="Rodrigo-Torres L."/>
            <person name="Arahal R. D."/>
            <person name="Lucena T."/>
        </authorList>
    </citation>
    <scope>NUCLEOTIDE SEQUENCE [LARGE SCALE GENOMIC DNA]</scope>
    <source>
        <strain evidence="2 3">CECT 9623</strain>
    </source>
</reference>
<comment type="caution">
    <text evidence="2">The sequence shown here is derived from an EMBL/GenBank/DDBJ whole genome shotgun (WGS) entry which is preliminary data.</text>
</comment>
<dbReference type="PANTHER" id="PTHR33933">
    <property type="entry name" value="NUCLEOTIDYLTRANSFERASE"/>
    <property type="match status" value="1"/>
</dbReference>
<protein>
    <recommendedName>
        <fullName evidence="1">Polymerase beta nucleotidyltransferase domain-containing protein</fullName>
    </recommendedName>
</protein>
<dbReference type="EMBL" id="CAJRAU010000001">
    <property type="protein sequence ID" value="CAG5068466.1"/>
    <property type="molecule type" value="Genomic_DNA"/>
</dbReference>
<name>A0ABN7R2S8_9BACT</name>
<dbReference type="InterPro" id="IPR041633">
    <property type="entry name" value="Polbeta"/>
</dbReference>
<evidence type="ECO:0000259" key="1">
    <source>
        <dbReference type="Pfam" id="PF18765"/>
    </source>
</evidence>
<sequence length="107" mass="11902">MDQGINRKIEDYIAAVAKKLPGLVSAYLFGSYSTGNDRTESDIDIALILNHLPDQERFNIQVQLMMLASQFDTRIEPHPISSQELNSAASSFAAEIKKSGIEYKVRA</sequence>
<dbReference type="SUPFAM" id="SSF81301">
    <property type="entry name" value="Nucleotidyltransferase"/>
    <property type="match status" value="1"/>
</dbReference>
<accession>A0ABN7R2S8</accession>
<gene>
    <name evidence="2" type="ORF">DYBT9623_01197</name>
</gene>
<dbReference type="InterPro" id="IPR043519">
    <property type="entry name" value="NT_sf"/>
</dbReference>
<dbReference type="CDD" id="cd05403">
    <property type="entry name" value="NT_KNTase_like"/>
    <property type="match status" value="1"/>
</dbReference>
<feature type="domain" description="Polymerase beta nucleotidyltransferase" evidence="1">
    <location>
        <begin position="13"/>
        <end position="101"/>
    </location>
</feature>
<dbReference type="PANTHER" id="PTHR33933:SF1">
    <property type="entry name" value="PROTEIN ADENYLYLTRANSFERASE MNTA-RELATED"/>
    <property type="match status" value="1"/>
</dbReference>
<dbReference type="Proteomes" id="UP000679725">
    <property type="component" value="Unassembled WGS sequence"/>
</dbReference>
<dbReference type="Pfam" id="PF18765">
    <property type="entry name" value="Polbeta"/>
    <property type="match status" value="1"/>
</dbReference>
<evidence type="ECO:0000313" key="3">
    <source>
        <dbReference type="Proteomes" id="UP000679725"/>
    </source>
</evidence>
<evidence type="ECO:0000313" key="2">
    <source>
        <dbReference type="EMBL" id="CAG5068466.1"/>
    </source>
</evidence>
<organism evidence="2 3">
    <name type="scientific">Dyadobacter linearis</name>
    <dbReference type="NCBI Taxonomy" id="2823330"/>
    <lineage>
        <taxon>Bacteria</taxon>
        <taxon>Pseudomonadati</taxon>
        <taxon>Bacteroidota</taxon>
        <taxon>Cytophagia</taxon>
        <taxon>Cytophagales</taxon>
        <taxon>Spirosomataceae</taxon>
        <taxon>Dyadobacter</taxon>
    </lineage>
</organism>
<proteinExistence type="predicted"/>
<dbReference type="RefSeq" id="WP_215232539.1">
    <property type="nucleotide sequence ID" value="NZ_CAJRAU010000001.1"/>
</dbReference>
<dbReference type="Gene3D" id="3.30.460.10">
    <property type="entry name" value="Beta Polymerase, domain 2"/>
    <property type="match status" value="1"/>
</dbReference>
<keyword evidence="3" id="KW-1185">Reference proteome</keyword>
<dbReference type="InterPro" id="IPR052548">
    <property type="entry name" value="Type_VII_TA_antitoxin"/>
</dbReference>